<proteinExistence type="inferred from homology"/>
<gene>
    <name evidence="3" type="ORF">H3309_11450</name>
</gene>
<dbReference type="RefSeq" id="WP_182294832.1">
    <property type="nucleotide sequence ID" value="NZ_CP059851.1"/>
</dbReference>
<evidence type="ECO:0000313" key="3">
    <source>
        <dbReference type="EMBL" id="QMW21987.1"/>
    </source>
</evidence>
<dbReference type="InterPro" id="IPR021150">
    <property type="entry name" value="Ubiq_cyt_c_chap"/>
</dbReference>
<dbReference type="KEGG" id="sand:H3309_11450"/>
<dbReference type="EMBL" id="CP059851">
    <property type="protein sequence ID" value="QMW21987.1"/>
    <property type="molecule type" value="Genomic_DNA"/>
</dbReference>
<comment type="similarity">
    <text evidence="1">Belongs to the UPF0174 family.</text>
</comment>
<name>A0A7G5IF45_9SPHN</name>
<dbReference type="Proteomes" id="UP000515292">
    <property type="component" value="Chromosome"/>
</dbReference>
<evidence type="ECO:0000259" key="2">
    <source>
        <dbReference type="Pfam" id="PF03981"/>
    </source>
</evidence>
<accession>A0A7G5IF45</accession>
<dbReference type="Pfam" id="PF03981">
    <property type="entry name" value="Ubiq_cyt_C_chap"/>
    <property type="match status" value="1"/>
</dbReference>
<feature type="domain" description="Ubiquinol-cytochrome c chaperone" evidence="2">
    <location>
        <begin position="34"/>
        <end position="170"/>
    </location>
</feature>
<reference evidence="3 4" key="1">
    <citation type="submission" date="2020-07" db="EMBL/GenBank/DDBJ databases">
        <title>Complete genome sequence for Sandaracinobacter sp. M6.</title>
        <authorList>
            <person name="Tang Y."/>
            <person name="Liu Q."/>
            <person name="Guo Z."/>
            <person name="Lei P."/>
            <person name="Huang B."/>
        </authorList>
    </citation>
    <scope>NUCLEOTIDE SEQUENCE [LARGE SCALE GENOMIC DNA]</scope>
    <source>
        <strain evidence="3 4">M6</strain>
    </source>
</reference>
<keyword evidence="4" id="KW-1185">Reference proteome</keyword>
<sequence>MSFLTRLFTPKRRERADLWDAIVRVAREERWYLRHGVPDTVDGRFDMVALVTSLVMLRFEREGALQDSAWLTESFVDDMDGSLRQLGIGDMVIGKHMGKVTGSLGGRIDGYRRALEPEADRAALAAALVRNVWRGAAPDETAPAELAAAVVALKARLDALPGEALLNGRF</sequence>
<dbReference type="AlphaFoldDB" id="A0A7G5IF45"/>
<protein>
    <submittedName>
        <fullName evidence="3">Ubiquinol-cytochrome C chaperone family protein</fullName>
    </submittedName>
</protein>
<evidence type="ECO:0000313" key="4">
    <source>
        <dbReference type="Proteomes" id="UP000515292"/>
    </source>
</evidence>
<organism evidence="3 4">
    <name type="scientific">Sandaracinobacteroides saxicola</name>
    <dbReference type="NCBI Taxonomy" id="2759707"/>
    <lineage>
        <taxon>Bacteria</taxon>
        <taxon>Pseudomonadati</taxon>
        <taxon>Pseudomonadota</taxon>
        <taxon>Alphaproteobacteria</taxon>
        <taxon>Sphingomonadales</taxon>
        <taxon>Sphingosinicellaceae</taxon>
        <taxon>Sandaracinobacteroides</taxon>
    </lineage>
</organism>
<evidence type="ECO:0000256" key="1">
    <source>
        <dbReference type="ARBA" id="ARBA00006436"/>
    </source>
</evidence>